<evidence type="ECO:0000313" key="4">
    <source>
        <dbReference type="Proteomes" id="UP001529510"/>
    </source>
</evidence>
<dbReference type="AlphaFoldDB" id="A0ABD0RGV7"/>
<protein>
    <recommendedName>
        <fullName evidence="5">Calnexin</fullName>
    </recommendedName>
</protein>
<evidence type="ECO:0000313" key="3">
    <source>
        <dbReference type="EMBL" id="KAL0197779.1"/>
    </source>
</evidence>
<sequence length="95" mass="10612">MRHLVFLLPALLLLLALPDTRGRYNDEFDDGEDIAEFDDNDFAEFEDVSEDPAVDVEKEPPPRAAPSSAPIEDDEDEATVENEDGQDEFEDADGQ</sequence>
<feature type="signal peptide" evidence="2">
    <location>
        <begin position="1"/>
        <end position="22"/>
    </location>
</feature>
<evidence type="ECO:0000256" key="2">
    <source>
        <dbReference type="SAM" id="SignalP"/>
    </source>
</evidence>
<feature type="chain" id="PRO_5044854906" description="Calnexin" evidence="2">
    <location>
        <begin position="23"/>
        <end position="95"/>
    </location>
</feature>
<evidence type="ECO:0008006" key="5">
    <source>
        <dbReference type="Google" id="ProtNLM"/>
    </source>
</evidence>
<keyword evidence="4" id="KW-1185">Reference proteome</keyword>
<comment type="caution">
    <text evidence="3">The sequence shown here is derived from an EMBL/GenBank/DDBJ whole genome shotgun (WGS) entry which is preliminary data.</text>
</comment>
<feature type="compositionally biased region" description="Acidic residues" evidence="1">
    <location>
        <begin position="71"/>
        <end position="95"/>
    </location>
</feature>
<organism evidence="3 4">
    <name type="scientific">Cirrhinus mrigala</name>
    <name type="common">Mrigala</name>
    <dbReference type="NCBI Taxonomy" id="683832"/>
    <lineage>
        <taxon>Eukaryota</taxon>
        <taxon>Metazoa</taxon>
        <taxon>Chordata</taxon>
        <taxon>Craniata</taxon>
        <taxon>Vertebrata</taxon>
        <taxon>Euteleostomi</taxon>
        <taxon>Actinopterygii</taxon>
        <taxon>Neopterygii</taxon>
        <taxon>Teleostei</taxon>
        <taxon>Ostariophysi</taxon>
        <taxon>Cypriniformes</taxon>
        <taxon>Cyprinidae</taxon>
        <taxon>Labeoninae</taxon>
        <taxon>Labeonini</taxon>
        <taxon>Cirrhinus</taxon>
    </lineage>
</organism>
<gene>
    <name evidence="3" type="ORF">M9458_006319</name>
</gene>
<feature type="region of interest" description="Disordered" evidence="1">
    <location>
        <begin position="49"/>
        <end position="95"/>
    </location>
</feature>
<dbReference type="EMBL" id="JAMKFB020000003">
    <property type="protein sequence ID" value="KAL0197779.1"/>
    <property type="molecule type" value="Genomic_DNA"/>
</dbReference>
<proteinExistence type="predicted"/>
<name>A0ABD0RGV7_CIRMR</name>
<accession>A0ABD0RGV7</accession>
<evidence type="ECO:0000256" key="1">
    <source>
        <dbReference type="SAM" id="MobiDB-lite"/>
    </source>
</evidence>
<reference evidence="3 4" key="1">
    <citation type="submission" date="2024-05" db="EMBL/GenBank/DDBJ databases">
        <title>Genome sequencing and assembly of Indian major carp, Cirrhinus mrigala (Hamilton, 1822).</title>
        <authorList>
            <person name="Mohindra V."/>
            <person name="Chowdhury L.M."/>
            <person name="Lal K."/>
            <person name="Jena J.K."/>
        </authorList>
    </citation>
    <scope>NUCLEOTIDE SEQUENCE [LARGE SCALE GENOMIC DNA]</scope>
    <source>
        <strain evidence="3">CM1030</strain>
        <tissue evidence="3">Blood</tissue>
    </source>
</reference>
<feature type="non-terminal residue" evidence="3">
    <location>
        <position position="95"/>
    </location>
</feature>
<dbReference type="Proteomes" id="UP001529510">
    <property type="component" value="Unassembled WGS sequence"/>
</dbReference>
<keyword evidence="2" id="KW-0732">Signal</keyword>